<proteinExistence type="predicted"/>
<dbReference type="EMBL" id="CP002382">
    <property type="protein sequence ID" value="AEP10158.1"/>
    <property type="molecule type" value="Genomic_DNA"/>
</dbReference>
<accession>G2KT13</accession>
<dbReference type="HOGENOM" id="CLU_122704_1_0_5"/>
<evidence type="ECO:0000313" key="2">
    <source>
        <dbReference type="Proteomes" id="UP000009286"/>
    </source>
</evidence>
<name>G2KT13_MICAA</name>
<protein>
    <submittedName>
        <fullName evidence="1">Uncharacterized protein</fullName>
    </submittedName>
</protein>
<dbReference type="STRING" id="856793.MICA_1847"/>
<keyword evidence="2" id="KW-1185">Reference proteome</keyword>
<reference evidence="1 2" key="1">
    <citation type="journal article" date="2011" name="BMC Genomics">
        <title>Genomic insights into an obligate epibiotic bacterial predator: Micavibrio aeruginosavorus ARL-13.</title>
        <authorList>
            <person name="Wang Z."/>
            <person name="Kadouri D."/>
            <person name="Wu M."/>
        </authorList>
    </citation>
    <scope>NUCLEOTIDE SEQUENCE [LARGE SCALE GENOMIC DNA]</scope>
    <source>
        <strain evidence="1 2">ARL-13</strain>
    </source>
</reference>
<dbReference type="KEGG" id="mai:MICA_1847"/>
<evidence type="ECO:0000313" key="1">
    <source>
        <dbReference type="EMBL" id="AEP10158.1"/>
    </source>
</evidence>
<dbReference type="Proteomes" id="UP000009286">
    <property type="component" value="Chromosome"/>
</dbReference>
<organism evidence="1 2">
    <name type="scientific">Micavibrio aeruginosavorus (strain ARL-13)</name>
    <dbReference type="NCBI Taxonomy" id="856793"/>
    <lineage>
        <taxon>Bacteria</taxon>
        <taxon>Pseudomonadati</taxon>
        <taxon>Bdellovibrionota</taxon>
        <taxon>Bdellovibrionia</taxon>
        <taxon>Bdellovibrionales</taxon>
        <taxon>Pseudobdellovibrionaceae</taxon>
        <taxon>Micavibrio</taxon>
    </lineage>
</organism>
<dbReference type="eggNOG" id="ENOG5032SEY">
    <property type="taxonomic scope" value="Bacteria"/>
</dbReference>
<dbReference type="OrthoDB" id="8446920at2"/>
<dbReference type="RefSeq" id="WP_014103381.1">
    <property type="nucleotide sequence ID" value="NC_016026.1"/>
</dbReference>
<dbReference type="AlphaFoldDB" id="G2KT13"/>
<gene>
    <name evidence="1" type="ordered locus">MICA_1847</name>
</gene>
<sequence>MSMMSKFSNSSSNRQNAWVVFTGETDLPWLRFLRPGFRHCFVLLNDGRHWLSCDPLANKTEITVHHVPADFDLPAWLAGRGQRVVPTTVRQAPRRCAPPMPFTCVEAVKRILGLHDRWIMTPWQLYRHIATA</sequence>